<dbReference type="EMBL" id="JASZZN010000016">
    <property type="protein sequence ID" value="MDM4017727.1"/>
    <property type="molecule type" value="Genomic_DNA"/>
</dbReference>
<dbReference type="Proteomes" id="UP001239462">
    <property type="component" value="Unassembled WGS sequence"/>
</dbReference>
<protein>
    <submittedName>
        <fullName evidence="3">Enoyl-CoA hydratase/isomerase family protein</fullName>
    </submittedName>
</protein>
<organism evidence="3 4">
    <name type="scientific">Roseiconus lacunae</name>
    <dbReference type="NCBI Taxonomy" id="2605694"/>
    <lineage>
        <taxon>Bacteria</taxon>
        <taxon>Pseudomonadati</taxon>
        <taxon>Planctomycetota</taxon>
        <taxon>Planctomycetia</taxon>
        <taxon>Pirellulales</taxon>
        <taxon>Pirellulaceae</taxon>
        <taxon>Roseiconus</taxon>
    </lineage>
</organism>
<proteinExistence type="inferred from homology"/>
<dbReference type="PANTHER" id="PTHR43459">
    <property type="entry name" value="ENOYL-COA HYDRATASE"/>
    <property type="match status" value="1"/>
</dbReference>
<dbReference type="InterPro" id="IPR018376">
    <property type="entry name" value="Enoyl-CoA_hyd/isom_CS"/>
</dbReference>
<accession>A0ABT7PMI3</accession>
<dbReference type="RefSeq" id="WP_230779944.1">
    <property type="nucleotide sequence ID" value="NZ_CP141221.1"/>
</dbReference>
<name>A0ABT7PMI3_9BACT</name>
<gene>
    <name evidence="3" type="ORF">QTN89_19925</name>
</gene>
<evidence type="ECO:0000256" key="2">
    <source>
        <dbReference type="RuleBase" id="RU003707"/>
    </source>
</evidence>
<evidence type="ECO:0000313" key="4">
    <source>
        <dbReference type="Proteomes" id="UP001239462"/>
    </source>
</evidence>
<comment type="caution">
    <text evidence="3">The sequence shown here is derived from an EMBL/GenBank/DDBJ whole genome shotgun (WGS) entry which is preliminary data.</text>
</comment>
<dbReference type="Pfam" id="PF00378">
    <property type="entry name" value="ECH_1"/>
    <property type="match status" value="1"/>
</dbReference>
<dbReference type="CDD" id="cd06558">
    <property type="entry name" value="crotonase-like"/>
    <property type="match status" value="1"/>
</dbReference>
<dbReference type="Gene3D" id="3.90.226.10">
    <property type="entry name" value="2-enoyl-CoA Hydratase, Chain A, domain 1"/>
    <property type="match status" value="1"/>
</dbReference>
<dbReference type="PROSITE" id="PS00166">
    <property type="entry name" value="ENOYL_COA_HYDRATASE"/>
    <property type="match status" value="1"/>
</dbReference>
<sequence>MEQVDIKVNENVATIVIDRPEVHNALNASLVHQLTEAFGDIHQEKRVTAVVLTGKGDHFCSGVDLKDFAKISVKEPIDAMPEWLEAWQQLTELCETLLRFPKPVIAAVDGGAIGAGLAVALSCDLLVMSKRAELIANAAQRGLIGGLTAPLLEFRIGSAIASRMLLTGEPMPAEEAFTRGLCCQVTDADQVWVTANDWAKRCGQAPRESIQATKRMLNESIGETLLTNLAAGAASGATLCSTDSAAEGISAFVEKRAPQWP</sequence>
<dbReference type="PANTHER" id="PTHR43459:SF1">
    <property type="entry name" value="EG:BACN32G11.4 PROTEIN"/>
    <property type="match status" value="1"/>
</dbReference>
<dbReference type="SUPFAM" id="SSF52096">
    <property type="entry name" value="ClpP/crotonase"/>
    <property type="match status" value="1"/>
</dbReference>
<dbReference type="Gene3D" id="1.10.12.10">
    <property type="entry name" value="Lyase 2-enoyl-coa Hydratase, Chain A, domain 2"/>
    <property type="match status" value="1"/>
</dbReference>
<evidence type="ECO:0000256" key="1">
    <source>
        <dbReference type="ARBA" id="ARBA00005254"/>
    </source>
</evidence>
<dbReference type="InterPro" id="IPR014748">
    <property type="entry name" value="Enoyl-CoA_hydra_C"/>
</dbReference>
<dbReference type="InterPro" id="IPR001753">
    <property type="entry name" value="Enoyl-CoA_hydra/iso"/>
</dbReference>
<keyword evidence="4" id="KW-1185">Reference proteome</keyword>
<dbReference type="InterPro" id="IPR029045">
    <property type="entry name" value="ClpP/crotonase-like_dom_sf"/>
</dbReference>
<reference evidence="3 4" key="1">
    <citation type="submission" date="2023-06" db="EMBL/GenBank/DDBJ databases">
        <title>Roseiconus lacunae JC819 isolated from Gulf of Mannar region, Tamil Nadu.</title>
        <authorList>
            <person name="Pk S."/>
            <person name="Ch S."/>
            <person name="Ch V.R."/>
        </authorList>
    </citation>
    <scope>NUCLEOTIDE SEQUENCE [LARGE SCALE GENOMIC DNA]</scope>
    <source>
        <strain evidence="3 4">JC819</strain>
    </source>
</reference>
<comment type="similarity">
    <text evidence="1 2">Belongs to the enoyl-CoA hydratase/isomerase family.</text>
</comment>
<evidence type="ECO:0000313" key="3">
    <source>
        <dbReference type="EMBL" id="MDM4017727.1"/>
    </source>
</evidence>